<keyword evidence="5" id="KW-0964">Secreted</keyword>
<dbReference type="InterPro" id="IPR002371">
    <property type="entry name" value="FlgK"/>
</dbReference>
<evidence type="ECO:0000256" key="4">
    <source>
        <dbReference type="ARBA" id="ARBA00016244"/>
    </source>
</evidence>
<evidence type="ECO:0000313" key="9">
    <source>
        <dbReference type="EMBL" id="QKJ27846.1"/>
    </source>
</evidence>
<dbReference type="SUPFAM" id="SSF64518">
    <property type="entry name" value="Phase 1 flagellin"/>
    <property type="match status" value="1"/>
</dbReference>
<sequence length="629" mass="71100">MLGTLSVSHTGLNASRYAIDNIGNNQANENTPGYKKRVVDLSEIGQVNGLMTGRGVYFDGVIRVTSQYMYDKMISENSKDNYFTKISNLIGSVESVFKETEESGFSAELNRYYQSLENLRTNPSSEIYKSELKRNGEILVDSLKNKYTTIEDQQKYENTEFNTNIERVNGILNDIAKVNEKIQKFNTATNDLLDKRDLLELELSQYVDIKVNRDKNFYELKIGDQTVISNNTNVQEINALEIKTSQVDKFNHIEYSTTGSTLKIYDSLKYNSDLTPKSLDNNDIVTFKLNNQYSISATIGSTIQADLGDGNGLQNVTVDENNLTRVMTHLINSDANLKEIVTAYNGDYSIDSDGKKITNNAQDNFLRIESNLPGIENKFDARFSIEKRDNASPPVVEKRESVYKNEQESRTAQSDVTIAIYEREINLNSGIMKAQIDNLSTSSQNNKYQQYLNRLDSFSMTLSDISDKYIKVSEGKYIYGEAATDENLGSITSIGLFSGTNVKSLQFNSKAVNELKQEELDYLATIQWKKDLNFDGKGQANPSSNQASLNDYFRDLRITVSADKESNDFLKDTQEAIYKSLETSYNNLVKVDKDDEMLNLMKFQAAFTANAQIITAVNEMIQTILGMRR</sequence>
<evidence type="ECO:0000259" key="7">
    <source>
        <dbReference type="Pfam" id="PF06429"/>
    </source>
</evidence>
<name>A0A7L5JRV8_9BACT</name>
<evidence type="ECO:0000313" key="10">
    <source>
        <dbReference type="Proteomes" id="UP000509513"/>
    </source>
</evidence>
<dbReference type="KEGG" id="acib:ACBT_1951"/>
<gene>
    <name evidence="9" type="primary">flgK</name>
    <name evidence="9" type="ORF">ACBT_1951</name>
</gene>
<organism evidence="9 10">
    <name type="scientific">Aliarcobacter cibarius</name>
    <dbReference type="NCBI Taxonomy" id="255507"/>
    <lineage>
        <taxon>Bacteria</taxon>
        <taxon>Pseudomonadati</taxon>
        <taxon>Campylobacterota</taxon>
        <taxon>Epsilonproteobacteria</taxon>
        <taxon>Campylobacterales</taxon>
        <taxon>Arcobacteraceae</taxon>
        <taxon>Aliarcobacter</taxon>
    </lineage>
</organism>
<protein>
    <recommendedName>
        <fullName evidence="4">Flagellar hook-associated protein 1</fullName>
    </recommendedName>
</protein>
<reference evidence="9 10" key="1">
    <citation type="submission" date="2020-05" db="EMBL/GenBank/DDBJ databases">
        <title>Complete genome sequencing of Campylobacter and Arcobacter type strains.</title>
        <authorList>
            <person name="Miller W.G."/>
            <person name="Yee E."/>
        </authorList>
    </citation>
    <scope>NUCLEOTIDE SEQUENCE [LARGE SCALE GENOMIC DNA]</scope>
    <source>
        <strain evidence="9 10">LMG 21996</strain>
    </source>
</reference>
<dbReference type="GO" id="GO:0044780">
    <property type="term" value="P:bacterial-type flagellum assembly"/>
    <property type="evidence" value="ECO:0007669"/>
    <property type="project" value="InterPro"/>
</dbReference>
<dbReference type="InterPro" id="IPR010930">
    <property type="entry name" value="Flg_bb/hook_C_dom"/>
</dbReference>
<evidence type="ECO:0000256" key="6">
    <source>
        <dbReference type="ARBA" id="ARBA00023143"/>
    </source>
</evidence>
<evidence type="ECO:0000259" key="8">
    <source>
        <dbReference type="Pfam" id="PF22638"/>
    </source>
</evidence>
<dbReference type="Pfam" id="PF06429">
    <property type="entry name" value="Flg_bbr_C"/>
    <property type="match status" value="1"/>
</dbReference>
<dbReference type="PANTHER" id="PTHR30033">
    <property type="entry name" value="FLAGELLAR HOOK-ASSOCIATED PROTEIN 1"/>
    <property type="match status" value="1"/>
</dbReference>
<evidence type="ECO:0000256" key="5">
    <source>
        <dbReference type="ARBA" id="ARBA00022525"/>
    </source>
</evidence>
<evidence type="ECO:0000256" key="2">
    <source>
        <dbReference type="ARBA" id="ARBA00004613"/>
    </source>
</evidence>
<keyword evidence="9" id="KW-0969">Cilium</keyword>
<dbReference type="RefSeq" id="WP_024774601.1">
    <property type="nucleotide sequence ID" value="NZ_CP054051.1"/>
</dbReference>
<dbReference type="AlphaFoldDB" id="A0A7L5JRV8"/>
<dbReference type="GO" id="GO:0005198">
    <property type="term" value="F:structural molecule activity"/>
    <property type="evidence" value="ECO:0007669"/>
    <property type="project" value="InterPro"/>
</dbReference>
<evidence type="ECO:0000256" key="3">
    <source>
        <dbReference type="ARBA" id="ARBA00009677"/>
    </source>
</evidence>
<feature type="domain" description="Flagellar basal-body/hook protein C-terminal" evidence="7">
    <location>
        <begin position="591"/>
        <end position="626"/>
    </location>
</feature>
<dbReference type="Proteomes" id="UP000509513">
    <property type="component" value="Chromosome"/>
</dbReference>
<feature type="domain" description="Flagellar hook-associated protein FlgK helical" evidence="8">
    <location>
        <begin position="92"/>
        <end position="255"/>
    </location>
</feature>
<proteinExistence type="inferred from homology"/>
<dbReference type="PRINTS" id="PR01005">
    <property type="entry name" value="FLGHOOKAP1"/>
</dbReference>
<dbReference type="GO" id="GO:0009424">
    <property type="term" value="C:bacterial-type flagellum hook"/>
    <property type="evidence" value="ECO:0007669"/>
    <property type="project" value="InterPro"/>
</dbReference>
<dbReference type="Pfam" id="PF22638">
    <property type="entry name" value="FlgK_D1"/>
    <property type="match status" value="1"/>
</dbReference>
<dbReference type="PANTHER" id="PTHR30033:SF2">
    <property type="entry name" value="FLAGELLAR HOOK PROTEIN"/>
    <property type="match status" value="1"/>
</dbReference>
<dbReference type="InterPro" id="IPR053927">
    <property type="entry name" value="FlgK_helical"/>
</dbReference>
<dbReference type="OrthoDB" id="9802553at2"/>
<keyword evidence="9" id="KW-0966">Cell projection</keyword>
<keyword evidence="9" id="KW-0282">Flagellum</keyword>
<keyword evidence="6" id="KW-0975">Bacterial flagellum</keyword>
<dbReference type="GO" id="GO:0005576">
    <property type="term" value="C:extracellular region"/>
    <property type="evidence" value="ECO:0007669"/>
    <property type="project" value="UniProtKB-SubCell"/>
</dbReference>
<comment type="similarity">
    <text evidence="3">Belongs to the flagella basal body rod proteins family.</text>
</comment>
<dbReference type="EMBL" id="CP054051">
    <property type="protein sequence ID" value="QKJ27846.1"/>
    <property type="molecule type" value="Genomic_DNA"/>
</dbReference>
<comment type="subcellular location">
    <subcellularLocation>
        <location evidence="1">Bacterial flagellum</location>
    </subcellularLocation>
    <subcellularLocation>
        <location evidence="2">Secreted</location>
    </subcellularLocation>
</comment>
<evidence type="ECO:0000256" key="1">
    <source>
        <dbReference type="ARBA" id="ARBA00004365"/>
    </source>
</evidence>
<accession>A0A7L5JRV8</accession>